<evidence type="ECO:0000313" key="2">
    <source>
        <dbReference type="Proteomes" id="UP000186817"/>
    </source>
</evidence>
<evidence type="ECO:0000313" key="1">
    <source>
        <dbReference type="EMBL" id="OLQ11867.1"/>
    </source>
</evidence>
<organism evidence="1 2">
    <name type="scientific">Symbiodinium microadriaticum</name>
    <name type="common">Dinoflagellate</name>
    <name type="synonym">Zooxanthella microadriatica</name>
    <dbReference type="NCBI Taxonomy" id="2951"/>
    <lineage>
        <taxon>Eukaryota</taxon>
        <taxon>Sar</taxon>
        <taxon>Alveolata</taxon>
        <taxon>Dinophyceae</taxon>
        <taxon>Suessiales</taxon>
        <taxon>Symbiodiniaceae</taxon>
        <taxon>Symbiodinium</taxon>
    </lineage>
</organism>
<proteinExistence type="predicted"/>
<sequence>MSATRTVHTKTLKTMDKPTTEELTSQLRHLAAWLPLMAAVPCDLDLYLSEAVSPSEGDVEAMEEALSLALHLRSSRSEEAEEQFCTAAVHTDTASSADFGGVWKIEFADLLKTYTVIHSKFPSP</sequence>
<reference evidence="1 2" key="1">
    <citation type="submission" date="2016-02" db="EMBL/GenBank/DDBJ databases">
        <title>Genome analysis of coral dinoflagellate symbionts highlights evolutionary adaptations to a symbiotic lifestyle.</title>
        <authorList>
            <person name="Aranda M."/>
            <person name="Li Y."/>
            <person name="Liew Y.J."/>
            <person name="Baumgarten S."/>
            <person name="Simakov O."/>
            <person name="Wilson M."/>
            <person name="Piel J."/>
            <person name="Ashoor H."/>
            <person name="Bougouffa S."/>
            <person name="Bajic V.B."/>
            <person name="Ryu T."/>
            <person name="Ravasi T."/>
            <person name="Bayer T."/>
            <person name="Micklem G."/>
            <person name="Kim H."/>
            <person name="Bhak J."/>
            <person name="Lajeunesse T.C."/>
            <person name="Voolstra C.R."/>
        </authorList>
    </citation>
    <scope>NUCLEOTIDE SEQUENCE [LARGE SCALE GENOMIC DNA]</scope>
    <source>
        <strain evidence="1 2">CCMP2467</strain>
    </source>
</reference>
<keyword evidence="2" id="KW-1185">Reference proteome</keyword>
<dbReference type="AlphaFoldDB" id="A0A1Q9EWP9"/>
<dbReference type="EMBL" id="LSRX01000053">
    <property type="protein sequence ID" value="OLQ11867.1"/>
    <property type="molecule type" value="Genomic_DNA"/>
</dbReference>
<name>A0A1Q9EWP9_SYMMI</name>
<gene>
    <name evidence="1" type="ORF">AK812_SmicGene4315</name>
</gene>
<comment type="caution">
    <text evidence="1">The sequence shown here is derived from an EMBL/GenBank/DDBJ whole genome shotgun (WGS) entry which is preliminary data.</text>
</comment>
<accession>A0A1Q9EWP9</accession>
<dbReference type="Proteomes" id="UP000186817">
    <property type="component" value="Unassembled WGS sequence"/>
</dbReference>
<protein>
    <submittedName>
        <fullName evidence="1">Uncharacterized protein</fullName>
    </submittedName>
</protein>